<feature type="compositionally biased region" description="Polar residues" evidence="1">
    <location>
        <begin position="380"/>
        <end position="401"/>
    </location>
</feature>
<feature type="compositionally biased region" description="Basic and acidic residues" evidence="1">
    <location>
        <begin position="533"/>
        <end position="544"/>
    </location>
</feature>
<reference evidence="3" key="1">
    <citation type="submission" date="2022-04" db="EMBL/GenBank/DDBJ databases">
        <title>Carnegiea gigantea Genome sequencing and assembly v2.</title>
        <authorList>
            <person name="Copetti D."/>
            <person name="Sanderson M.J."/>
            <person name="Burquez A."/>
            <person name="Wojciechowski M.F."/>
        </authorList>
    </citation>
    <scope>NUCLEOTIDE SEQUENCE</scope>
    <source>
        <strain evidence="3">SGP5-SGP5p</strain>
        <tissue evidence="3">Aerial part</tissue>
    </source>
</reference>
<dbReference type="Pfam" id="PF14309">
    <property type="entry name" value="DUF4378"/>
    <property type="match status" value="1"/>
</dbReference>
<dbReference type="GO" id="GO:0051513">
    <property type="term" value="P:regulation of monopolar cell growth"/>
    <property type="evidence" value="ECO:0007669"/>
    <property type="project" value="InterPro"/>
</dbReference>
<evidence type="ECO:0000313" key="3">
    <source>
        <dbReference type="EMBL" id="KAJ8448878.1"/>
    </source>
</evidence>
<feature type="compositionally biased region" description="Low complexity" evidence="1">
    <location>
        <begin position="468"/>
        <end position="484"/>
    </location>
</feature>
<feature type="compositionally biased region" description="Polar residues" evidence="1">
    <location>
        <begin position="457"/>
        <end position="467"/>
    </location>
</feature>
<feature type="domain" description="DUF4378" evidence="2">
    <location>
        <begin position="840"/>
        <end position="1018"/>
    </location>
</feature>
<dbReference type="OrthoDB" id="769613at2759"/>
<organism evidence="3 4">
    <name type="scientific">Carnegiea gigantea</name>
    <dbReference type="NCBI Taxonomy" id="171969"/>
    <lineage>
        <taxon>Eukaryota</taxon>
        <taxon>Viridiplantae</taxon>
        <taxon>Streptophyta</taxon>
        <taxon>Embryophyta</taxon>
        <taxon>Tracheophyta</taxon>
        <taxon>Spermatophyta</taxon>
        <taxon>Magnoliopsida</taxon>
        <taxon>eudicotyledons</taxon>
        <taxon>Gunneridae</taxon>
        <taxon>Pentapetalae</taxon>
        <taxon>Caryophyllales</taxon>
        <taxon>Cactineae</taxon>
        <taxon>Cactaceae</taxon>
        <taxon>Cactoideae</taxon>
        <taxon>Echinocereeae</taxon>
        <taxon>Carnegiea</taxon>
    </lineage>
</organism>
<sequence>MAANLLHSLADDNPDLQKQIGCMTGIFQVFDRQHLLLGNRPNQRRLVPPPSGNSKFSNGSLETDSNSYNGKAMDSISNRCTNETQRPSTESSTPSFTSSSRSSSFSSLDGGRTGQQETSTMDHVIFLGTSSRDPVISQTSASSRMGRLSVDLRNVIKDSMYRDSQGLSVKTKIKEDGSYHTFKHKDSPRPLQFSKAVNGLGGLGMTGKQDVPTNIKESLRILVNCHGAPWYYNEEEIPISSNELKDGSHFSMQRDWPRFSHDGKEIIGKIKDLPRLSLDSRESSARSSIVDGKFSHLSESKHRAGDYSDERVGDLVQLSSDQPRPSSVVAKLMGLDMFPAVRPSSEIPIEDHDPYMVPLRVPDVGKPVRVPQSPRRSRNEPTSPQCKSTDQVMKPTASSRFPTEPAPWKHLERCHSSPKQASSQAKRLLEAAKERSLSLKKMRDDDQRFVSDRNARMKSNYSRTSQASGSNLRRSSSSSGLESSIVIMKPAKPVRKSGIPSSSIIPVDGFPGLQRPQSVEFSSHRKNSAISKMTKDQPVRDDCRAQTSISADRRTNNRNLRAAQTSSRLLQVSKDNNINLLKNLGSISPRLQQKKLEFDNRCCAPKPPSDSNKTKWQPNWQSTDCGSPAGRRSSNTCSVRQNDEQVNEKSNCQEVSTSMQPATHLALKLTVDVEGASNGQSVEMASSQSPSLEAFECLLSGETKNDLNLTLGEEVAVGDLSIGPEQTSPVSVLTRLHIWKSRHLLRNKLPLPEKVKFLAPDKICNATTESLKNPQEDLWKTFDGLSTNNTVLELPSKISCKKLQSIDNLVQKLRLLNPTHNESQTDHIASLCESTNPNDRYISEILVTSGLLLRDLASGLAAFQLHPSGHPVNPELYFVLEQTKASLLAKGETNRDGMTSTMSNPEKLHRKLVFDVVNEILAGRLNLVGPPPEPSFKPDKLAKKTLSAQLLLKELCIEVKLLQAKKQGFSLEEEGDGLKNILTEEVMHRSDKWMDFKSDLSGIVLDVERSIFKELVNEMVISEAVALRGRRHR</sequence>
<gene>
    <name evidence="3" type="ORF">Cgig2_030734</name>
</gene>
<feature type="region of interest" description="Disordered" evidence="1">
    <location>
        <begin position="602"/>
        <end position="646"/>
    </location>
</feature>
<comment type="caution">
    <text evidence="3">The sequence shown here is derived from an EMBL/GenBank/DDBJ whole genome shotgun (WGS) entry which is preliminary data.</text>
</comment>
<name>A0A9Q1KU05_9CARY</name>
<keyword evidence="4" id="KW-1185">Reference proteome</keyword>
<accession>A0A9Q1KU05</accession>
<dbReference type="PANTHER" id="PTHR31680:SF4">
    <property type="entry name" value="LONGIFOLIA PROTEIN"/>
    <property type="match status" value="1"/>
</dbReference>
<protein>
    <recommendedName>
        <fullName evidence="2">DUF4378 domain-containing protein</fullName>
    </recommendedName>
</protein>
<feature type="compositionally biased region" description="Basic and acidic residues" evidence="1">
    <location>
        <begin position="427"/>
        <end position="455"/>
    </location>
</feature>
<feature type="compositionally biased region" description="Polar residues" evidence="1">
    <location>
        <begin position="52"/>
        <end position="85"/>
    </location>
</feature>
<feature type="region of interest" description="Disordered" evidence="1">
    <location>
        <begin position="360"/>
        <end position="565"/>
    </location>
</feature>
<dbReference type="InterPro" id="IPR033334">
    <property type="entry name" value="LNG1/2"/>
</dbReference>
<dbReference type="PANTHER" id="PTHR31680">
    <property type="entry name" value="LONGIFOLIA PROTEIN"/>
    <property type="match status" value="1"/>
</dbReference>
<feature type="compositionally biased region" description="Polar residues" evidence="1">
    <location>
        <begin position="609"/>
        <end position="625"/>
    </location>
</feature>
<feature type="compositionally biased region" description="Low complexity" evidence="1">
    <location>
        <begin position="86"/>
        <end position="107"/>
    </location>
</feature>
<dbReference type="Proteomes" id="UP001153076">
    <property type="component" value="Unassembled WGS sequence"/>
</dbReference>
<dbReference type="EMBL" id="JAKOGI010000026">
    <property type="protein sequence ID" value="KAJ8448878.1"/>
    <property type="molecule type" value="Genomic_DNA"/>
</dbReference>
<evidence type="ECO:0000259" key="2">
    <source>
        <dbReference type="Pfam" id="PF14309"/>
    </source>
</evidence>
<feature type="region of interest" description="Disordered" evidence="1">
    <location>
        <begin position="40"/>
        <end position="119"/>
    </location>
</feature>
<evidence type="ECO:0000313" key="4">
    <source>
        <dbReference type="Proteomes" id="UP001153076"/>
    </source>
</evidence>
<evidence type="ECO:0000256" key="1">
    <source>
        <dbReference type="SAM" id="MobiDB-lite"/>
    </source>
</evidence>
<dbReference type="AlphaFoldDB" id="A0A9Q1KU05"/>
<proteinExistence type="predicted"/>
<dbReference type="InterPro" id="IPR025486">
    <property type="entry name" value="DUF4378"/>
</dbReference>